<name>A0A9P9ADV0_9PEZI</name>
<dbReference type="AlphaFoldDB" id="A0A9P9ADV0"/>
<proteinExistence type="predicted"/>
<dbReference type="Proteomes" id="UP000770015">
    <property type="component" value="Unassembled WGS sequence"/>
</dbReference>
<accession>A0A9P9ADV0</accession>
<sequence>MQFSSIVFALFATVALAAPSQIESRQNTMCNLCREECFFLKGPFEPCLDRCNKDLECTLTP</sequence>
<keyword evidence="1" id="KW-0732">Signal</keyword>
<feature type="chain" id="PRO_5040297937" evidence="1">
    <location>
        <begin position="18"/>
        <end position="61"/>
    </location>
</feature>
<gene>
    <name evidence="2" type="ORF">F5X68DRAFT_228000</name>
</gene>
<feature type="signal peptide" evidence="1">
    <location>
        <begin position="1"/>
        <end position="17"/>
    </location>
</feature>
<keyword evidence="3" id="KW-1185">Reference proteome</keyword>
<dbReference type="EMBL" id="JAGSXJ010000003">
    <property type="protein sequence ID" value="KAH6693592.1"/>
    <property type="molecule type" value="Genomic_DNA"/>
</dbReference>
<organism evidence="2 3">
    <name type="scientific">Plectosphaerella plurivora</name>
    <dbReference type="NCBI Taxonomy" id="936078"/>
    <lineage>
        <taxon>Eukaryota</taxon>
        <taxon>Fungi</taxon>
        <taxon>Dikarya</taxon>
        <taxon>Ascomycota</taxon>
        <taxon>Pezizomycotina</taxon>
        <taxon>Sordariomycetes</taxon>
        <taxon>Hypocreomycetidae</taxon>
        <taxon>Glomerellales</taxon>
        <taxon>Plectosphaerellaceae</taxon>
        <taxon>Plectosphaerella</taxon>
    </lineage>
</organism>
<evidence type="ECO:0000256" key="1">
    <source>
        <dbReference type="SAM" id="SignalP"/>
    </source>
</evidence>
<comment type="caution">
    <text evidence="2">The sequence shown here is derived from an EMBL/GenBank/DDBJ whole genome shotgun (WGS) entry which is preliminary data.</text>
</comment>
<dbReference type="OrthoDB" id="4791085at2759"/>
<evidence type="ECO:0000313" key="2">
    <source>
        <dbReference type="EMBL" id="KAH6693592.1"/>
    </source>
</evidence>
<evidence type="ECO:0000313" key="3">
    <source>
        <dbReference type="Proteomes" id="UP000770015"/>
    </source>
</evidence>
<protein>
    <submittedName>
        <fullName evidence="2">Uncharacterized protein</fullName>
    </submittedName>
</protein>
<reference evidence="2" key="1">
    <citation type="journal article" date="2021" name="Nat. Commun.">
        <title>Genetic determinants of endophytism in the Arabidopsis root mycobiome.</title>
        <authorList>
            <person name="Mesny F."/>
            <person name="Miyauchi S."/>
            <person name="Thiergart T."/>
            <person name="Pickel B."/>
            <person name="Atanasova L."/>
            <person name="Karlsson M."/>
            <person name="Huettel B."/>
            <person name="Barry K.W."/>
            <person name="Haridas S."/>
            <person name="Chen C."/>
            <person name="Bauer D."/>
            <person name="Andreopoulos W."/>
            <person name="Pangilinan J."/>
            <person name="LaButti K."/>
            <person name="Riley R."/>
            <person name="Lipzen A."/>
            <person name="Clum A."/>
            <person name="Drula E."/>
            <person name="Henrissat B."/>
            <person name="Kohler A."/>
            <person name="Grigoriev I.V."/>
            <person name="Martin F.M."/>
            <person name="Hacquard S."/>
        </authorList>
    </citation>
    <scope>NUCLEOTIDE SEQUENCE</scope>
    <source>
        <strain evidence="2">MPI-SDFR-AT-0117</strain>
    </source>
</reference>